<dbReference type="OMA" id="ERNEYNM"/>
<dbReference type="InterPro" id="IPR041036">
    <property type="entry name" value="GH5_C"/>
</dbReference>
<reference evidence="9" key="1">
    <citation type="submission" date="2015-09" db="EMBL/GenBank/DDBJ databases">
        <authorList>
            <consortium name="Pathogen Informatics"/>
        </authorList>
    </citation>
    <scope>NUCLEOTIDE SEQUENCE [LARGE SCALE GENOMIC DNA]</scope>
    <source>
        <strain evidence="9">Lake Konstanz</strain>
    </source>
</reference>
<keyword evidence="3 4" id="KW-0326">Glycosidase</keyword>
<dbReference type="GO" id="GO:0000272">
    <property type="term" value="P:polysaccharide catabolic process"/>
    <property type="evidence" value="ECO:0007669"/>
    <property type="project" value="InterPro"/>
</dbReference>
<organism evidence="8 9">
    <name type="scientific">Bodo saltans</name>
    <name type="common">Flagellated protozoan</name>
    <dbReference type="NCBI Taxonomy" id="75058"/>
    <lineage>
        <taxon>Eukaryota</taxon>
        <taxon>Discoba</taxon>
        <taxon>Euglenozoa</taxon>
        <taxon>Kinetoplastea</taxon>
        <taxon>Metakinetoplastina</taxon>
        <taxon>Eubodonida</taxon>
        <taxon>Bodonidae</taxon>
        <taxon>Bodo</taxon>
    </lineage>
</organism>
<dbReference type="Pfam" id="PF18564">
    <property type="entry name" value="Glyco_hydro_5_C"/>
    <property type="match status" value="1"/>
</dbReference>
<evidence type="ECO:0000256" key="1">
    <source>
        <dbReference type="ARBA" id="ARBA00005641"/>
    </source>
</evidence>
<feature type="signal peptide" evidence="5">
    <location>
        <begin position="1"/>
        <end position="16"/>
    </location>
</feature>
<evidence type="ECO:0000256" key="5">
    <source>
        <dbReference type="SAM" id="SignalP"/>
    </source>
</evidence>
<evidence type="ECO:0000256" key="3">
    <source>
        <dbReference type="ARBA" id="ARBA00023295"/>
    </source>
</evidence>
<evidence type="ECO:0000259" key="7">
    <source>
        <dbReference type="Pfam" id="PF18564"/>
    </source>
</evidence>
<keyword evidence="9" id="KW-1185">Reference proteome</keyword>
<evidence type="ECO:0000313" key="9">
    <source>
        <dbReference type="Proteomes" id="UP000051952"/>
    </source>
</evidence>
<dbReference type="GO" id="GO:1901136">
    <property type="term" value="P:carbohydrate derivative catabolic process"/>
    <property type="evidence" value="ECO:0007669"/>
    <property type="project" value="UniProtKB-ARBA"/>
</dbReference>
<accession>A0A0S4IMG7</accession>
<evidence type="ECO:0000259" key="6">
    <source>
        <dbReference type="Pfam" id="PF00150"/>
    </source>
</evidence>
<evidence type="ECO:0000256" key="4">
    <source>
        <dbReference type="RuleBase" id="RU361153"/>
    </source>
</evidence>
<dbReference type="SUPFAM" id="SSF51445">
    <property type="entry name" value="(Trans)glycosidases"/>
    <property type="match status" value="1"/>
</dbReference>
<feature type="domain" description="Glycoside hydrolase family 5" evidence="6">
    <location>
        <begin position="38"/>
        <end position="325"/>
    </location>
</feature>
<dbReference type="InterPro" id="IPR013780">
    <property type="entry name" value="Glyco_hydro_b"/>
</dbReference>
<dbReference type="Gene3D" id="3.20.20.80">
    <property type="entry name" value="Glycosidases"/>
    <property type="match status" value="1"/>
</dbReference>
<evidence type="ECO:0000256" key="2">
    <source>
        <dbReference type="ARBA" id="ARBA00022801"/>
    </source>
</evidence>
<dbReference type="Proteomes" id="UP000051952">
    <property type="component" value="Unassembled WGS sequence"/>
</dbReference>
<feature type="domain" description="Glycoside hydrolase family 5 C-terminal" evidence="7">
    <location>
        <begin position="394"/>
        <end position="484"/>
    </location>
</feature>
<dbReference type="EMBL" id="CYKH01000116">
    <property type="protein sequence ID" value="CUE72090.1"/>
    <property type="molecule type" value="Genomic_DNA"/>
</dbReference>
<dbReference type="Pfam" id="PF00150">
    <property type="entry name" value="Cellulase"/>
    <property type="match status" value="1"/>
</dbReference>
<sequence>MFCVLLATLLLNGAASLPHHTLGTEPISVHPETLRLVDEHFREVNFHGMNVVVKQFPWIPDMDHFNVATSFSTKDMETFQELGFNAIRLGTMWAGLEPERNEYNMTYLEALRDLVTKAEGFGIYSLLDMHQDVMSSKFCGEGFPPWAAVPANDSLFPWPMTPVYNTTDGIPSWEECAMQSWSSYYFTQATGSAFQNLYDNNFGLRDSWASFWKTVATGFANSGAAVLGYELMNEPWAGDAVANISLMIPGVADRVNLQNTWDVGAQAIRSVDASHAVFFEGVTWDWVGVGFTDVPGGAEWRNKSVLSYHFYQPPDFSMDVQFAARVDDMKRLQCGGFMTEAWLYDWAILDKCDEVVQSWLLWIYKPFYGTEPWSGSIWNANGTLRMDYVSILSRTYAKIVAGTTVVQTFNNVTHSYLLVFRGDNRVTSNTTRIYFNEAVHYPNGFNVVVTTSHGPEASWTHSAHNHIEVQHSLSAIQGNSTVTITVESL</sequence>
<dbReference type="PANTHER" id="PTHR31308:SF3">
    <property type="entry name" value="ENDOGLYCOCERAMIDASE"/>
    <property type="match status" value="1"/>
</dbReference>
<dbReference type="GO" id="GO:0016042">
    <property type="term" value="P:lipid catabolic process"/>
    <property type="evidence" value="ECO:0007669"/>
    <property type="project" value="UniProtKB-ARBA"/>
</dbReference>
<name>A0A0S4IMG7_BODSA</name>
<dbReference type="GO" id="GO:0004553">
    <property type="term" value="F:hydrolase activity, hydrolyzing O-glycosyl compounds"/>
    <property type="evidence" value="ECO:0007669"/>
    <property type="project" value="InterPro"/>
</dbReference>
<dbReference type="InterPro" id="IPR017853">
    <property type="entry name" value="GH"/>
</dbReference>
<dbReference type="Gene3D" id="2.60.40.1180">
    <property type="entry name" value="Golgi alpha-mannosidase II"/>
    <property type="match status" value="1"/>
</dbReference>
<dbReference type="VEuPathDB" id="TriTrypDB:BSAL_53910"/>
<dbReference type="InterPro" id="IPR001547">
    <property type="entry name" value="Glyco_hydro_5"/>
</dbReference>
<dbReference type="AlphaFoldDB" id="A0A0S4IMG7"/>
<comment type="similarity">
    <text evidence="1 4">Belongs to the glycosyl hydrolase 5 (cellulase A) family.</text>
</comment>
<protein>
    <submittedName>
        <fullName evidence="8">Cellulase-like protein, putative</fullName>
    </submittedName>
</protein>
<dbReference type="OrthoDB" id="1887033at2759"/>
<gene>
    <name evidence="8" type="ORF">BSAL_53910</name>
</gene>
<keyword evidence="5" id="KW-0732">Signal</keyword>
<dbReference type="PANTHER" id="PTHR31308">
    <property type="match status" value="1"/>
</dbReference>
<dbReference type="InterPro" id="IPR052066">
    <property type="entry name" value="Glycosphingolipid_Hydrolases"/>
</dbReference>
<keyword evidence="2 4" id="KW-0378">Hydrolase</keyword>
<proteinExistence type="inferred from homology"/>
<feature type="chain" id="PRO_5006621452" evidence="5">
    <location>
        <begin position="17"/>
        <end position="489"/>
    </location>
</feature>
<evidence type="ECO:0000313" key="8">
    <source>
        <dbReference type="EMBL" id="CUE72090.1"/>
    </source>
</evidence>